<keyword evidence="2" id="KW-1185">Reference proteome</keyword>
<sequence length="46" mass="5319">MRIKLFFLSSFFLVFGCNDDCKINNIPAHTACSFTATDMVWWIGTR</sequence>
<dbReference type="Proteomes" id="UP000186720">
    <property type="component" value="Unassembled WGS sequence"/>
</dbReference>
<evidence type="ECO:0008006" key="3">
    <source>
        <dbReference type="Google" id="ProtNLM"/>
    </source>
</evidence>
<protein>
    <recommendedName>
        <fullName evidence="3">Lipoprotein</fullName>
    </recommendedName>
</protein>
<organism evidence="1 2">
    <name type="scientific">Mucilaginibacter polytrichastri</name>
    <dbReference type="NCBI Taxonomy" id="1302689"/>
    <lineage>
        <taxon>Bacteria</taxon>
        <taxon>Pseudomonadati</taxon>
        <taxon>Bacteroidota</taxon>
        <taxon>Sphingobacteriia</taxon>
        <taxon>Sphingobacteriales</taxon>
        <taxon>Sphingobacteriaceae</taxon>
        <taxon>Mucilaginibacter</taxon>
    </lineage>
</organism>
<dbReference type="EMBL" id="MPPL01000001">
    <property type="protein sequence ID" value="OKS88362.1"/>
    <property type="molecule type" value="Genomic_DNA"/>
</dbReference>
<dbReference type="PROSITE" id="PS51257">
    <property type="entry name" value="PROKAR_LIPOPROTEIN"/>
    <property type="match status" value="1"/>
</dbReference>
<evidence type="ECO:0000313" key="2">
    <source>
        <dbReference type="Proteomes" id="UP000186720"/>
    </source>
</evidence>
<dbReference type="RefSeq" id="WP_216351074.1">
    <property type="nucleotide sequence ID" value="NZ_MPPL01000001.1"/>
</dbReference>
<evidence type="ECO:0000313" key="1">
    <source>
        <dbReference type="EMBL" id="OKS88362.1"/>
    </source>
</evidence>
<accession>A0A1Q6A322</accession>
<proteinExistence type="predicted"/>
<gene>
    <name evidence="1" type="ORF">RG47T_3828</name>
</gene>
<dbReference type="AlphaFoldDB" id="A0A1Q6A322"/>
<name>A0A1Q6A322_9SPHI</name>
<comment type="caution">
    <text evidence="1">The sequence shown here is derived from an EMBL/GenBank/DDBJ whole genome shotgun (WGS) entry which is preliminary data.</text>
</comment>
<reference evidence="1 2" key="1">
    <citation type="submission" date="2016-11" db="EMBL/GenBank/DDBJ databases">
        <title>Whole Genome Sequencing of Mucilaginibacter polytrichastri RG4-7(T) isolated from the moss sample.</title>
        <authorList>
            <person name="Li Y."/>
        </authorList>
    </citation>
    <scope>NUCLEOTIDE SEQUENCE [LARGE SCALE GENOMIC DNA]</scope>
    <source>
        <strain evidence="1 2">RG4-7</strain>
    </source>
</reference>